<dbReference type="RefSeq" id="WP_014435815.1">
    <property type="nucleotide sequence ID" value="NC_017080.1"/>
</dbReference>
<accession>I0IBF7</accession>
<dbReference type="Proteomes" id="UP000007881">
    <property type="component" value="Chromosome"/>
</dbReference>
<dbReference type="eggNOG" id="COG1215">
    <property type="taxonomic scope" value="Bacteria"/>
</dbReference>
<dbReference type="AlphaFoldDB" id="I0IBF7"/>
<proteinExistence type="predicted"/>
<evidence type="ECO:0000313" key="2">
    <source>
        <dbReference type="EMBL" id="BAM02595.1"/>
    </source>
</evidence>
<dbReference type="KEGG" id="phm:PSMK_04360"/>
<dbReference type="STRING" id="1142394.PSMK_04360"/>
<protein>
    <submittedName>
        <fullName evidence="2">Putative glycosyltransferase</fullName>
    </submittedName>
</protein>
<dbReference type="GO" id="GO:0016740">
    <property type="term" value="F:transferase activity"/>
    <property type="evidence" value="ECO:0007669"/>
    <property type="project" value="UniProtKB-KW"/>
</dbReference>
<name>I0IBF7_PHYMF</name>
<gene>
    <name evidence="2" type="ordered locus">PSMK_04360</name>
</gene>
<dbReference type="HOGENOM" id="CLU_955982_0_0_0"/>
<dbReference type="InterPro" id="IPR050834">
    <property type="entry name" value="Glycosyltransf_2"/>
</dbReference>
<keyword evidence="2" id="KW-0808">Transferase</keyword>
<dbReference type="InterPro" id="IPR001173">
    <property type="entry name" value="Glyco_trans_2-like"/>
</dbReference>
<reference evidence="2 3" key="1">
    <citation type="submission" date="2012-02" db="EMBL/GenBank/DDBJ databases">
        <title>Complete genome sequence of Phycisphaera mikurensis NBRC 102666.</title>
        <authorList>
            <person name="Ankai A."/>
            <person name="Hosoyama A."/>
            <person name="Terui Y."/>
            <person name="Sekine M."/>
            <person name="Fukai R."/>
            <person name="Kato Y."/>
            <person name="Nakamura S."/>
            <person name="Yamada-Narita S."/>
            <person name="Kawakoshi A."/>
            <person name="Fukunaga Y."/>
            <person name="Yamazaki S."/>
            <person name="Fujita N."/>
        </authorList>
    </citation>
    <scope>NUCLEOTIDE SEQUENCE [LARGE SCALE GENOMIC DNA]</scope>
    <source>
        <strain evidence="3">NBRC 102666 / KCTC 22515 / FYK2301M01</strain>
    </source>
</reference>
<organism evidence="2 3">
    <name type="scientific">Phycisphaera mikurensis (strain NBRC 102666 / KCTC 22515 / FYK2301M01)</name>
    <dbReference type="NCBI Taxonomy" id="1142394"/>
    <lineage>
        <taxon>Bacteria</taxon>
        <taxon>Pseudomonadati</taxon>
        <taxon>Planctomycetota</taxon>
        <taxon>Phycisphaerae</taxon>
        <taxon>Phycisphaerales</taxon>
        <taxon>Phycisphaeraceae</taxon>
        <taxon>Phycisphaera</taxon>
    </lineage>
</organism>
<evidence type="ECO:0000259" key="1">
    <source>
        <dbReference type="Pfam" id="PF00535"/>
    </source>
</evidence>
<dbReference type="PANTHER" id="PTHR43685:SF11">
    <property type="entry name" value="GLYCOSYLTRANSFERASE TAGX-RELATED"/>
    <property type="match status" value="1"/>
</dbReference>
<dbReference type="PANTHER" id="PTHR43685">
    <property type="entry name" value="GLYCOSYLTRANSFERASE"/>
    <property type="match status" value="1"/>
</dbReference>
<dbReference type="Gene3D" id="3.90.550.10">
    <property type="entry name" value="Spore Coat Polysaccharide Biosynthesis Protein SpsA, Chain A"/>
    <property type="match status" value="1"/>
</dbReference>
<dbReference type="InterPro" id="IPR029044">
    <property type="entry name" value="Nucleotide-diphossugar_trans"/>
</dbReference>
<dbReference type="EMBL" id="AP012338">
    <property type="protein sequence ID" value="BAM02595.1"/>
    <property type="molecule type" value="Genomic_DNA"/>
</dbReference>
<dbReference type="OrthoDB" id="9784574at2"/>
<sequence length="291" mass="31869">MSLPTPPLRSAWDRLSDPPRVSVVMTSFNYGRFVEEAIRSVAQQTRLPDELLVVDDGSSDDSVARIHALLPTLPFATRFEATPNRGQAAAINLACSWATGGVVAFLDSDDLWAPTKLERMLSLMAGQPGAAVYQHNLADGRGGLKRPVVVSGDPQLHWEALGFVNLATHASLHDLFLPTSGLVLERSVLDRVLPVPEALITCPDAYLTRCALRFGPLVSSAEVLGTWRDHGGNAGRGDRFGRRRFWLPVIAPAINAFHRRHGSPVRFGEDRLAAWAGRLGFDAIKERRRRG</sequence>
<dbReference type="Pfam" id="PF00535">
    <property type="entry name" value="Glycos_transf_2"/>
    <property type="match status" value="1"/>
</dbReference>
<dbReference type="SUPFAM" id="SSF53448">
    <property type="entry name" value="Nucleotide-diphospho-sugar transferases"/>
    <property type="match status" value="1"/>
</dbReference>
<evidence type="ECO:0000313" key="3">
    <source>
        <dbReference type="Proteomes" id="UP000007881"/>
    </source>
</evidence>
<keyword evidence="3" id="KW-1185">Reference proteome</keyword>
<feature type="domain" description="Glycosyltransferase 2-like" evidence="1">
    <location>
        <begin position="22"/>
        <end position="147"/>
    </location>
</feature>